<protein>
    <submittedName>
        <fullName evidence="4">Phage portal protein</fullName>
    </submittedName>
</protein>
<proteinExistence type="inferred from homology"/>
<gene>
    <name evidence="4" type="ORF">bsdcttw_39040</name>
</gene>
<name>A0A7I8DR15_9FIRM</name>
<dbReference type="Gene3D" id="3.30.1370.220">
    <property type="match status" value="1"/>
</dbReference>
<keyword evidence="5" id="KW-1185">Reference proteome</keyword>
<dbReference type="KEGG" id="acht:bsdcttw_39040"/>
<reference evidence="4 5" key="2">
    <citation type="submission" date="2020-08" db="EMBL/GenBank/DDBJ databases">
        <authorList>
            <person name="Ueki A."/>
            <person name="Tonouchi A."/>
        </authorList>
    </citation>
    <scope>NUCLEOTIDE SEQUENCE [LARGE SCALE GENOMIC DNA]</scope>
    <source>
        <strain evidence="4 5">CTTW</strain>
    </source>
</reference>
<organism evidence="4 5">
    <name type="scientific">Anaerocolumna chitinilytica</name>
    <dbReference type="NCBI Taxonomy" id="1727145"/>
    <lineage>
        <taxon>Bacteria</taxon>
        <taxon>Bacillati</taxon>
        <taxon>Bacillota</taxon>
        <taxon>Clostridia</taxon>
        <taxon>Lachnospirales</taxon>
        <taxon>Lachnospiraceae</taxon>
        <taxon>Anaerocolumna</taxon>
    </lineage>
</organism>
<evidence type="ECO:0000259" key="2">
    <source>
        <dbReference type="Pfam" id="PF04984"/>
    </source>
</evidence>
<reference evidence="4 5" key="1">
    <citation type="submission" date="2020-08" db="EMBL/GenBank/DDBJ databases">
        <title>Draft genome sequencing of an Anaerocolumna strain isolated from anoxic soil subjected to BSD treatment.</title>
        <authorList>
            <person name="Uek A."/>
            <person name="Tonouchi A."/>
        </authorList>
    </citation>
    <scope>NUCLEOTIDE SEQUENCE [LARGE SCALE GENOMIC DNA]</scope>
    <source>
        <strain evidence="4 5">CTTW</strain>
    </source>
</reference>
<dbReference type="InterPro" id="IPR035089">
    <property type="entry name" value="Phage_sheath_subtilisin"/>
</dbReference>
<dbReference type="EMBL" id="AP023368">
    <property type="protein sequence ID" value="BCK00864.1"/>
    <property type="molecule type" value="Genomic_DNA"/>
</dbReference>
<feature type="domain" description="Tail sheath protein C-terminal" evidence="3">
    <location>
        <begin position="231"/>
        <end position="354"/>
    </location>
</feature>
<sequence>MKLPNINIVFTTQASSAIARSEKGIVALILRDAKENGGHVLTGITQIPEGLGLANQNYIKRAFLGYVNPPKKIILYVLPAGAADLSEALTYLETQTFDYLAGPADISAAESGEIVTWIKAQNNLGFTPKAVLPNTAGDNEMIINFTTENISAGGVTYTAAEYCSRIAGLLAGTPMTISCTYAQLPEVTDVEGLTKDEMDEAIDKGKFILLYDGEKVKVGRGVNSLQTQTPSKGEAFKKIKIVEIVNTIHNDIRKTVDDNYIGKYANSYDNKCLLITAIKGYFVELENSGILEAGTSLVDIDLDAQKEYLQSIGKDISLMKEQDIKMAATGDKVFLKATISILDAIEDINLTITI</sequence>
<dbReference type="Pfam" id="PF17482">
    <property type="entry name" value="Phage_sheath_1C"/>
    <property type="match status" value="1"/>
</dbReference>
<dbReference type="Proteomes" id="UP000515703">
    <property type="component" value="Chromosome"/>
</dbReference>
<evidence type="ECO:0000256" key="1">
    <source>
        <dbReference type="ARBA" id="ARBA00008005"/>
    </source>
</evidence>
<comment type="similarity">
    <text evidence="1">Belongs to the myoviridae tail sheath protein family.</text>
</comment>
<dbReference type="RefSeq" id="WP_185256494.1">
    <property type="nucleotide sequence ID" value="NZ_AP023368.1"/>
</dbReference>
<accession>A0A7I8DR15</accession>
<dbReference type="AlphaFoldDB" id="A0A7I8DR15"/>
<evidence type="ECO:0000313" key="4">
    <source>
        <dbReference type="EMBL" id="BCK00864.1"/>
    </source>
</evidence>
<evidence type="ECO:0000259" key="3">
    <source>
        <dbReference type="Pfam" id="PF17482"/>
    </source>
</evidence>
<feature type="domain" description="Tail sheath protein subtilisin-like" evidence="2">
    <location>
        <begin position="80"/>
        <end position="224"/>
    </location>
</feature>
<evidence type="ECO:0000313" key="5">
    <source>
        <dbReference type="Proteomes" id="UP000515703"/>
    </source>
</evidence>
<dbReference type="Pfam" id="PF04984">
    <property type="entry name" value="Phage_sheath_1"/>
    <property type="match status" value="1"/>
</dbReference>
<dbReference type="InterPro" id="IPR020287">
    <property type="entry name" value="Tail_sheath_C"/>
</dbReference>
<dbReference type="Gene3D" id="3.40.50.11790">
    <property type="match status" value="1"/>
</dbReference>